<gene>
    <name evidence="1" type="ORF">M404DRAFT_28432</name>
</gene>
<dbReference type="EMBL" id="KN831986">
    <property type="protein sequence ID" value="KIO01702.1"/>
    <property type="molecule type" value="Genomic_DNA"/>
</dbReference>
<reference evidence="2" key="2">
    <citation type="submission" date="2015-01" db="EMBL/GenBank/DDBJ databases">
        <title>Evolutionary Origins and Diversification of the Mycorrhizal Mutualists.</title>
        <authorList>
            <consortium name="DOE Joint Genome Institute"/>
            <consortium name="Mycorrhizal Genomics Consortium"/>
            <person name="Kohler A."/>
            <person name="Kuo A."/>
            <person name="Nagy L.G."/>
            <person name="Floudas D."/>
            <person name="Copeland A."/>
            <person name="Barry K.W."/>
            <person name="Cichocki N."/>
            <person name="Veneault-Fourrey C."/>
            <person name="LaButti K."/>
            <person name="Lindquist E.A."/>
            <person name="Lipzen A."/>
            <person name="Lundell T."/>
            <person name="Morin E."/>
            <person name="Murat C."/>
            <person name="Riley R."/>
            <person name="Ohm R."/>
            <person name="Sun H."/>
            <person name="Tunlid A."/>
            <person name="Henrissat B."/>
            <person name="Grigoriev I.V."/>
            <person name="Hibbett D.S."/>
            <person name="Martin F."/>
        </authorList>
    </citation>
    <scope>NUCLEOTIDE SEQUENCE [LARGE SCALE GENOMIC DNA]</scope>
    <source>
        <strain evidence="2">Marx 270</strain>
    </source>
</reference>
<proteinExistence type="predicted"/>
<dbReference type="InParanoid" id="A0A0C3JW68"/>
<dbReference type="Proteomes" id="UP000054217">
    <property type="component" value="Unassembled WGS sequence"/>
</dbReference>
<accession>A0A0C3JW68</accession>
<evidence type="ECO:0000313" key="2">
    <source>
        <dbReference type="Proteomes" id="UP000054217"/>
    </source>
</evidence>
<protein>
    <submittedName>
        <fullName evidence="1">Uncharacterized protein</fullName>
    </submittedName>
</protein>
<reference evidence="1 2" key="1">
    <citation type="submission" date="2014-04" db="EMBL/GenBank/DDBJ databases">
        <authorList>
            <consortium name="DOE Joint Genome Institute"/>
            <person name="Kuo A."/>
            <person name="Kohler A."/>
            <person name="Costa M.D."/>
            <person name="Nagy L.G."/>
            <person name="Floudas D."/>
            <person name="Copeland A."/>
            <person name="Barry K.W."/>
            <person name="Cichocki N."/>
            <person name="Veneault-Fourrey C."/>
            <person name="LaButti K."/>
            <person name="Lindquist E.A."/>
            <person name="Lipzen A."/>
            <person name="Lundell T."/>
            <person name="Morin E."/>
            <person name="Murat C."/>
            <person name="Sun H."/>
            <person name="Tunlid A."/>
            <person name="Henrissat B."/>
            <person name="Grigoriev I.V."/>
            <person name="Hibbett D.S."/>
            <person name="Martin F."/>
            <person name="Nordberg H.P."/>
            <person name="Cantor M.N."/>
            <person name="Hua S.X."/>
        </authorList>
    </citation>
    <scope>NUCLEOTIDE SEQUENCE [LARGE SCALE GENOMIC DNA]</scope>
    <source>
        <strain evidence="1 2">Marx 270</strain>
    </source>
</reference>
<organism evidence="1 2">
    <name type="scientific">Pisolithus tinctorius Marx 270</name>
    <dbReference type="NCBI Taxonomy" id="870435"/>
    <lineage>
        <taxon>Eukaryota</taxon>
        <taxon>Fungi</taxon>
        <taxon>Dikarya</taxon>
        <taxon>Basidiomycota</taxon>
        <taxon>Agaricomycotina</taxon>
        <taxon>Agaricomycetes</taxon>
        <taxon>Agaricomycetidae</taxon>
        <taxon>Boletales</taxon>
        <taxon>Sclerodermatineae</taxon>
        <taxon>Pisolithaceae</taxon>
        <taxon>Pisolithus</taxon>
    </lineage>
</organism>
<evidence type="ECO:0000313" key="1">
    <source>
        <dbReference type="EMBL" id="KIO01702.1"/>
    </source>
</evidence>
<keyword evidence="2" id="KW-1185">Reference proteome</keyword>
<name>A0A0C3JW68_PISTI</name>
<dbReference type="AlphaFoldDB" id="A0A0C3JW68"/>
<sequence length="93" mass="10388">MLRVICKEPGSEDSDKLPKNLRDILLGLASKDDIQAITHALLVSIEDLNGAESVEHVELNLDAPIEPDWKEGVEVLSKFSDGQLWQKLRIPDQ</sequence>
<dbReference type="HOGENOM" id="CLU_2400598_0_0_1"/>